<dbReference type="InterPro" id="IPR002878">
    <property type="entry name" value="ChsH2_C"/>
</dbReference>
<gene>
    <name evidence="3" type="ORF">BST27_16175</name>
</gene>
<dbReference type="AlphaFoldDB" id="A0A1E3SLF2"/>
<evidence type="ECO:0000313" key="4">
    <source>
        <dbReference type="Proteomes" id="UP000192739"/>
    </source>
</evidence>
<keyword evidence="4" id="KW-1185">Reference proteome</keyword>
<dbReference type="GO" id="GO:0003677">
    <property type="term" value="F:DNA binding"/>
    <property type="evidence" value="ECO:0007669"/>
    <property type="project" value="UniProtKB-KW"/>
</dbReference>
<proteinExistence type="predicted"/>
<protein>
    <submittedName>
        <fullName evidence="3">DNA-binding protein</fullName>
    </submittedName>
</protein>
<comment type="caution">
    <text evidence="3">The sequence shown here is derived from an EMBL/GenBank/DDBJ whole genome shotgun (WGS) entry which is preliminary data.</text>
</comment>
<accession>A0A1E3SLF2</accession>
<evidence type="ECO:0000259" key="2">
    <source>
        <dbReference type="Pfam" id="PF12172"/>
    </source>
</evidence>
<name>A0A1E3SLF2_MYCIE</name>
<dbReference type="InterPro" id="IPR022002">
    <property type="entry name" value="ChsH2_Znr"/>
</dbReference>
<keyword evidence="3" id="KW-0238">DNA-binding</keyword>
<dbReference type="InterPro" id="IPR012340">
    <property type="entry name" value="NA-bd_OB-fold"/>
</dbReference>
<dbReference type="PANTHER" id="PTHR34075">
    <property type="entry name" value="BLR3430 PROTEIN"/>
    <property type="match status" value="1"/>
</dbReference>
<dbReference type="Pfam" id="PF01796">
    <property type="entry name" value="OB_ChsH2_C"/>
    <property type="match status" value="1"/>
</dbReference>
<evidence type="ECO:0000259" key="1">
    <source>
        <dbReference type="Pfam" id="PF01796"/>
    </source>
</evidence>
<feature type="domain" description="ChsH2 rubredoxin-like zinc ribbon" evidence="2">
    <location>
        <begin position="9"/>
        <end position="36"/>
    </location>
</feature>
<feature type="domain" description="ChsH2 C-terminal OB-fold" evidence="1">
    <location>
        <begin position="40"/>
        <end position="107"/>
    </location>
</feature>
<dbReference type="STRING" id="28445.BHQ20_02605"/>
<sequence length="133" mass="14377">MEVDDGDIHLIGGQCGECGETGFPRQNTCRRCGADRIATVRLAQRGVLWSWTIQRFPPPSPPYVPSGDEFEPFGVGYVELPGQVIVEARLTESNPDALRIGMPMRVTALQVPTEEGGSATTFAFAPIEEGELG</sequence>
<dbReference type="PANTHER" id="PTHR34075:SF5">
    <property type="entry name" value="BLR3430 PROTEIN"/>
    <property type="match status" value="1"/>
</dbReference>
<dbReference type="EMBL" id="MVHT01000043">
    <property type="protein sequence ID" value="ORB02798.1"/>
    <property type="molecule type" value="Genomic_DNA"/>
</dbReference>
<reference evidence="3 4" key="1">
    <citation type="submission" date="2017-02" db="EMBL/GenBank/DDBJ databases">
        <title>The new phylogeny of genus Mycobacterium.</title>
        <authorList>
            <person name="Tortoli E."/>
            <person name="Trovato A."/>
            <person name="Cirillo D.M."/>
        </authorList>
    </citation>
    <scope>NUCLEOTIDE SEQUENCE [LARGE SCALE GENOMIC DNA]</scope>
    <source>
        <strain evidence="3 4">DSM 44049</strain>
    </source>
</reference>
<dbReference type="Pfam" id="PF12172">
    <property type="entry name" value="zf-ChsH2"/>
    <property type="match status" value="1"/>
</dbReference>
<dbReference type="OrthoDB" id="4714412at2"/>
<dbReference type="InterPro" id="IPR052513">
    <property type="entry name" value="Thioester_dehydratase-like"/>
</dbReference>
<evidence type="ECO:0000313" key="3">
    <source>
        <dbReference type="EMBL" id="ORB02798.1"/>
    </source>
</evidence>
<dbReference type="Proteomes" id="UP000192739">
    <property type="component" value="Unassembled WGS sequence"/>
</dbReference>
<dbReference type="SUPFAM" id="SSF50249">
    <property type="entry name" value="Nucleic acid-binding proteins"/>
    <property type="match status" value="1"/>
</dbReference>
<organism evidence="3 4">
    <name type="scientific">Mycobacterium intermedium</name>
    <dbReference type="NCBI Taxonomy" id="28445"/>
    <lineage>
        <taxon>Bacteria</taxon>
        <taxon>Bacillati</taxon>
        <taxon>Actinomycetota</taxon>
        <taxon>Actinomycetes</taxon>
        <taxon>Mycobacteriales</taxon>
        <taxon>Mycobacteriaceae</taxon>
        <taxon>Mycobacterium</taxon>
        <taxon>Mycobacterium simiae complex</taxon>
    </lineage>
</organism>